<dbReference type="AlphaFoldDB" id="L8JR18"/>
<evidence type="ECO:0000313" key="1">
    <source>
        <dbReference type="EMBL" id="ELR69944.1"/>
    </source>
</evidence>
<dbReference type="STRING" id="1237149.C900_04467"/>
<dbReference type="OrthoDB" id="1092930at2"/>
<name>L8JR18_9BACT</name>
<sequence>MNLWARKSGLILLSALTLFSCEEELSTVGLPPENDLGIFFVDVPLGDKVSQVWVDNVNSRSTGTVLVGSYTDPYFGNIEARNFSEVNLPKNNPGEDVDGSAVFDSLVLVTRIRGIYGNQVAAGTQRIEIYQLTDTIPLVDATYTTASSQETGQLLSASEFMLHPDSLGLKWEDTGRKLETKEDTLYKARYFDSNNEYIYRSNFKIDEAYASEFFNLLKAKAKEFSSSKDFAAHLKGISFAPTTGNSAIITYGGADTRLVLYYTETDGSGNKSQETISFPLNTIRSYNQITPNAKSGWNGSDLDDITTFYEPYTIGTDLAYLQNGTNLLLRLDMSGFNEFSDTVENAIVQKAELVFENLKGISKTTPPPSTMVYYMTSLDSLANKNYRVGTLINNNRSPLVIGYDKDNKKFSNDITISLQNLLKEDTFNQLIMAPVTINTSNGSISANGSGVNRFVVSKNDIRIRFYYTVPNLNN</sequence>
<dbReference type="Pfam" id="PF14092">
    <property type="entry name" value="DUF4270"/>
    <property type="match status" value="1"/>
</dbReference>
<dbReference type="Proteomes" id="UP000011135">
    <property type="component" value="Unassembled WGS sequence"/>
</dbReference>
<dbReference type="RefSeq" id="WP_009581649.1">
    <property type="nucleotide sequence ID" value="NZ_AMZN01000064.1"/>
</dbReference>
<gene>
    <name evidence="1" type="ORF">C900_04467</name>
</gene>
<organism evidence="1 2">
    <name type="scientific">Fulvivirga imtechensis AK7</name>
    <dbReference type="NCBI Taxonomy" id="1237149"/>
    <lineage>
        <taxon>Bacteria</taxon>
        <taxon>Pseudomonadati</taxon>
        <taxon>Bacteroidota</taxon>
        <taxon>Cytophagia</taxon>
        <taxon>Cytophagales</taxon>
        <taxon>Fulvivirgaceae</taxon>
        <taxon>Fulvivirga</taxon>
    </lineage>
</organism>
<proteinExistence type="predicted"/>
<protein>
    <recommendedName>
        <fullName evidence="3">DUF4270 domain-containing protein</fullName>
    </recommendedName>
</protein>
<evidence type="ECO:0000313" key="2">
    <source>
        <dbReference type="Proteomes" id="UP000011135"/>
    </source>
</evidence>
<dbReference type="InterPro" id="IPR025366">
    <property type="entry name" value="DUF4270"/>
</dbReference>
<reference evidence="1 2" key="1">
    <citation type="submission" date="2012-12" db="EMBL/GenBank/DDBJ databases">
        <title>Genome assembly of Fulvivirga imtechensis AK7.</title>
        <authorList>
            <person name="Nupur N."/>
            <person name="Khatri I."/>
            <person name="Kumar R."/>
            <person name="Subramanian S."/>
            <person name="Pinnaka A."/>
        </authorList>
    </citation>
    <scope>NUCLEOTIDE SEQUENCE [LARGE SCALE GENOMIC DNA]</scope>
    <source>
        <strain evidence="1 2">AK7</strain>
    </source>
</reference>
<accession>L8JR18</accession>
<keyword evidence="2" id="KW-1185">Reference proteome</keyword>
<evidence type="ECO:0008006" key="3">
    <source>
        <dbReference type="Google" id="ProtNLM"/>
    </source>
</evidence>
<dbReference type="EMBL" id="AMZN01000064">
    <property type="protein sequence ID" value="ELR69944.1"/>
    <property type="molecule type" value="Genomic_DNA"/>
</dbReference>
<dbReference type="PROSITE" id="PS51257">
    <property type="entry name" value="PROKAR_LIPOPROTEIN"/>
    <property type="match status" value="1"/>
</dbReference>
<comment type="caution">
    <text evidence="1">The sequence shown here is derived from an EMBL/GenBank/DDBJ whole genome shotgun (WGS) entry which is preliminary data.</text>
</comment>